<comment type="caution">
    <text evidence="2">The sequence shown here is derived from an EMBL/GenBank/DDBJ whole genome shotgun (WGS) entry which is preliminary data.</text>
</comment>
<keyword evidence="3" id="KW-1185">Reference proteome</keyword>
<sequence>MFSTGQWVFVVFFIVAFVAIIIFSYRKDANLHRKNYKGSKWVLLGFLGFIALLVFLKFILKH</sequence>
<evidence type="ECO:0000313" key="2">
    <source>
        <dbReference type="EMBL" id="RMB57387.1"/>
    </source>
</evidence>
<organism evidence="2 3">
    <name type="scientific">Dokdonia sinensis</name>
    <dbReference type="NCBI Taxonomy" id="2479847"/>
    <lineage>
        <taxon>Bacteria</taxon>
        <taxon>Pseudomonadati</taxon>
        <taxon>Bacteroidota</taxon>
        <taxon>Flavobacteriia</taxon>
        <taxon>Flavobacteriales</taxon>
        <taxon>Flavobacteriaceae</taxon>
        <taxon>Dokdonia</taxon>
    </lineage>
</organism>
<protein>
    <submittedName>
        <fullName evidence="2">Uncharacterized protein</fullName>
    </submittedName>
</protein>
<evidence type="ECO:0000256" key="1">
    <source>
        <dbReference type="SAM" id="Phobius"/>
    </source>
</evidence>
<accession>A0A3M0FZQ1</accession>
<reference evidence="2 3" key="1">
    <citation type="submission" date="2018-10" db="EMBL/GenBank/DDBJ databases">
        <title>Dokdonia luteus sp. nov., isolated from sea water.</title>
        <authorList>
            <person name="Zhou L.Y."/>
            <person name="Du Z.J."/>
        </authorList>
    </citation>
    <scope>NUCLEOTIDE SEQUENCE [LARGE SCALE GENOMIC DNA]</scope>
    <source>
        <strain evidence="2 3">SH27</strain>
    </source>
</reference>
<proteinExistence type="predicted"/>
<name>A0A3M0FZQ1_9FLAO</name>
<feature type="transmembrane region" description="Helical" evidence="1">
    <location>
        <begin position="6"/>
        <end position="25"/>
    </location>
</feature>
<gene>
    <name evidence="2" type="ORF">EAX61_11615</name>
</gene>
<feature type="transmembrane region" description="Helical" evidence="1">
    <location>
        <begin position="41"/>
        <end position="60"/>
    </location>
</feature>
<evidence type="ECO:0000313" key="3">
    <source>
        <dbReference type="Proteomes" id="UP000281985"/>
    </source>
</evidence>
<dbReference type="Proteomes" id="UP000281985">
    <property type="component" value="Unassembled WGS sequence"/>
</dbReference>
<dbReference type="AlphaFoldDB" id="A0A3M0FZQ1"/>
<keyword evidence="1" id="KW-1133">Transmembrane helix</keyword>
<keyword evidence="1" id="KW-0812">Transmembrane</keyword>
<dbReference type="EMBL" id="REFV01000011">
    <property type="protein sequence ID" value="RMB57387.1"/>
    <property type="molecule type" value="Genomic_DNA"/>
</dbReference>
<keyword evidence="1" id="KW-0472">Membrane</keyword>